<reference evidence="7" key="1">
    <citation type="submission" date="2023-07" db="EMBL/GenBank/DDBJ databases">
        <title>30 novel species of actinomycetes from the DSMZ collection.</title>
        <authorList>
            <person name="Nouioui I."/>
        </authorList>
    </citation>
    <scope>NUCLEOTIDE SEQUENCE [LARGE SCALE GENOMIC DNA]</scope>
    <source>
        <strain evidence="7">DSM 44399</strain>
    </source>
</reference>
<evidence type="ECO:0000313" key="7">
    <source>
        <dbReference type="Proteomes" id="UP001183176"/>
    </source>
</evidence>
<evidence type="ECO:0000256" key="3">
    <source>
        <dbReference type="ARBA" id="ARBA00023002"/>
    </source>
</evidence>
<keyword evidence="7" id="KW-1185">Reference proteome</keyword>
<dbReference type="InterPro" id="IPR002937">
    <property type="entry name" value="Amino_oxidase"/>
</dbReference>
<comment type="pathway">
    <text evidence="1 4">Carotenoid biosynthesis.</text>
</comment>
<dbReference type="EMBL" id="JAVREH010000009">
    <property type="protein sequence ID" value="MDT0261704.1"/>
    <property type="molecule type" value="Genomic_DNA"/>
</dbReference>
<organism evidence="6 7">
    <name type="scientific">Jatrophihabitans lederbergiae</name>
    <dbReference type="NCBI Taxonomy" id="3075547"/>
    <lineage>
        <taxon>Bacteria</taxon>
        <taxon>Bacillati</taxon>
        <taxon>Actinomycetota</taxon>
        <taxon>Actinomycetes</taxon>
        <taxon>Jatrophihabitantales</taxon>
        <taxon>Jatrophihabitantaceae</taxon>
        <taxon>Jatrophihabitans</taxon>
    </lineage>
</organism>
<evidence type="ECO:0000256" key="4">
    <source>
        <dbReference type="RuleBase" id="RU362075"/>
    </source>
</evidence>
<name>A0ABU2J9N8_9ACTN</name>
<evidence type="ECO:0000259" key="5">
    <source>
        <dbReference type="Pfam" id="PF01593"/>
    </source>
</evidence>
<keyword evidence="2 4" id="KW-0125">Carotenoid biosynthesis</keyword>
<dbReference type="RefSeq" id="WP_311422857.1">
    <property type="nucleotide sequence ID" value="NZ_JAVREH010000009.1"/>
</dbReference>
<dbReference type="EC" id="1.-.-.-" evidence="6"/>
<evidence type="ECO:0000313" key="6">
    <source>
        <dbReference type="EMBL" id="MDT0261704.1"/>
    </source>
</evidence>
<evidence type="ECO:0000256" key="1">
    <source>
        <dbReference type="ARBA" id="ARBA00004829"/>
    </source>
</evidence>
<comment type="similarity">
    <text evidence="4">Belongs to the carotenoid/retinoid oxidoreductase family.</text>
</comment>
<accession>A0ABU2J9N8</accession>
<dbReference type="Proteomes" id="UP001183176">
    <property type="component" value="Unassembled WGS sequence"/>
</dbReference>
<keyword evidence="3 4" id="KW-0560">Oxidoreductase</keyword>
<comment type="caution">
    <text evidence="6">The sequence shown here is derived from an EMBL/GenBank/DDBJ whole genome shotgun (WGS) entry which is preliminary data.</text>
</comment>
<evidence type="ECO:0000256" key="2">
    <source>
        <dbReference type="ARBA" id="ARBA00022746"/>
    </source>
</evidence>
<dbReference type="InterPro" id="IPR036188">
    <property type="entry name" value="FAD/NAD-bd_sf"/>
</dbReference>
<dbReference type="GO" id="GO:0016491">
    <property type="term" value="F:oxidoreductase activity"/>
    <property type="evidence" value="ECO:0007669"/>
    <property type="project" value="UniProtKB-KW"/>
</dbReference>
<gene>
    <name evidence="6" type="primary">crtI</name>
    <name evidence="6" type="ORF">RM423_09885</name>
</gene>
<dbReference type="NCBIfam" id="TIGR02734">
    <property type="entry name" value="crtI_fam"/>
    <property type="match status" value="1"/>
</dbReference>
<dbReference type="PANTHER" id="PTHR43734">
    <property type="entry name" value="PHYTOENE DESATURASE"/>
    <property type="match status" value="1"/>
</dbReference>
<proteinExistence type="inferred from homology"/>
<sequence>MGLTPRVVPGRTDEVVIVGAGLGGLSAALRLAGAGRRVTVVEQGDEPGGRAGVLRQGGYQFDTGPTVLTMPELIDEALACVGERLADRLDLLPLSPAYRANFADGSRIDVHTDPERMAAEIREVATERDADGYLRLVAFLRRLYELEQSNFIDRNLDSPLQLVGTAGIKLLALGGLRRLAPKIGQYLVDDRLRRIFSFQAMYAGLAPQDALAIYAVISYMDTVAGVYFPRGGMHAVPRALAAAAADHGVSFRYGTRVARIEVAGDRASAVHTSNGERIAADAVVVNADLPTAYEQLLPERYRPRRLRRLRYSPSCVLLHAGSSTAYPDLAHHSIFFGQAWRQTFSEIIDEGRLMSDPSFLVSNPSRTDATLAPAGGNSYYVLFPTPNTRAPIDWKAVGPRYRDEILRTLDQRGLPGFEHGIEVETLVTPRDWEEQGLAAGAPFAAAHTFAQSGPFRFPTLDRRIENLVFCGSNTQPGVGIPMVLLSGKLAAARITGSASVAGELSLARSARRPL</sequence>
<dbReference type="Gene3D" id="3.50.50.60">
    <property type="entry name" value="FAD/NAD(P)-binding domain"/>
    <property type="match status" value="2"/>
</dbReference>
<feature type="domain" description="Amine oxidase" evidence="5">
    <location>
        <begin position="22"/>
        <end position="494"/>
    </location>
</feature>
<protein>
    <submittedName>
        <fullName evidence="6">Phytoene desaturase family protein</fullName>
        <ecNumber evidence="6">1.-.-.-</ecNumber>
    </submittedName>
</protein>
<dbReference type="InterPro" id="IPR014105">
    <property type="entry name" value="Carotenoid/retinoid_OxRdtase"/>
</dbReference>
<dbReference type="PANTHER" id="PTHR43734:SF1">
    <property type="entry name" value="PHYTOENE DESATURASE"/>
    <property type="match status" value="1"/>
</dbReference>
<dbReference type="Pfam" id="PF01593">
    <property type="entry name" value="Amino_oxidase"/>
    <property type="match status" value="1"/>
</dbReference>
<dbReference type="SUPFAM" id="SSF51905">
    <property type="entry name" value="FAD/NAD(P)-binding domain"/>
    <property type="match status" value="1"/>
</dbReference>